<protein>
    <submittedName>
        <fullName evidence="6">Oxidoreductase</fullName>
    </submittedName>
</protein>
<feature type="transmembrane region" description="Helical" evidence="4">
    <location>
        <begin position="88"/>
        <end position="109"/>
    </location>
</feature>
<feature type="region of interest" description="Disordered" evidence="3">
    <location>
        <begin position="1"/>
        <end position="79"/>
    </location>
</feature>
<dbReference type="InterPro" id="IPR029058">
    <property type="entry name" value="AB_hydrolase_fold"/>
</dbReference>
<comment type="similarity">
    <text evidence="1">Belongs to the LovG family.</text>
</comment>
<gene>
    <name evidence="6" type="ORF">CSOJ01_06198</name>
</gene>
<sequence length="689" mass="75243">MFWRRGRDAPDDGPSTASGAGLHGHNEPPESEQQEAVVKEETRLLASGNEKSAAQASTTWPPGRSPDSSKPPSLRHDREGRQLALKPWLPEVMLLVAAGALLAAVFAVLCSQNGRLQRDWRLPITLNSLANLLSTLFRAAVVAVAAGMICQAKWTWFWSDRRSARRMADLQHFDSGSRGLLGSLQLARTVALRSPSTLVAVFVIVSSFAVGPFVQQAIKTREGTVEVDKGAVISTAQPVNVSYWFFQAATTSNGSKVLGRFLDGAFNETCEWRNQLGESLRCRESFCLSEFWAQGRAEARSISDRMSWTADALTNQLRRGLGRTQGSDLNVKGRALEYATFFVIDAEWLLFPALLLLLEAALLGPMIGRAELAVPRGGGRVEEQRVAAAILPGPEMEKDAENVSMRFSRWREGDSSDGTRLRHIVRIGPTLLVSVRRASAHVSRYQAPWFNDSGTKIAISSNKMPPSIVNGSSALPKVLCLHGGGTSARIFGIQLARLTRELSAHFEFVYLDAPIKTGPGPGVLPFFEGCDPFFRWVSDDPATPAAEFQAQKERTMALLKDFVRENGPFVGLVGFSQGARAAASLLLEDQREPFFGGKVFGLFICGTFPPFVPCEDVVIAAPTVHVIGLEDPWEPDSEELLGLCDKEGPRRVVRFPEGHHLPTSKETIAQISRLVLGIYRENVASAEGA</sequence>
<proteinExistence type="inferred from homology"/>
<dbReference type="InterPro" id="IPR050593">
    <property type="entry name" value="LovG"/>
</dbReference>
<keyword evidence="7" id="KW-1185">Reference proteome</keyword>
<evidence type="ECO:0000259" key="5">
    <source>
        <dbReference type="Pfam" id="PF03959"/>
    </source>
</evidence>
<comment type="caution">
    <text evidence="6">The sequence shown here is derived from an EMBL/GenBank/DDBJ whole genome shotgun (WGS) entry which is preliminary data.</text>
</comment>
<keyword evidence="4" id="KW-0812">Transmembrane</keyword>
<dbReference type="EMBL" id="WIGN01000084">
    <property type="protein sequence ID" value="KAF6810638.1"/>
    <property type="molecule type" value="Genomic_DNA"/>
</dbReference>
<dbReference type="PANTHER" id="PTHR48070:SF3">
    <property type="entry name" value="ESTERASE DBAE-RELATED"/>
    <property type="match status" value="1"/>
</dbReference>
<reference evidence="6 7" key="1">
    <citation type="journal article" date="2020" name="Phytopathology">
        <title>Genome Sequence Resources of Colletotrichum truncatum, C. plurivorum, C. musicola, and C. sojae: Four Species Pathogenic to Soybean (Glycine max).</title>
        <authorList>
            <person name="Rogerio F."/>
            <person name="Boufleur T.R."/>
            <person name="Ciampi-Guillardi M."/>
            <person name="Sukno S.A."/>
            <person name="Thon M.R."/>
            <person name="Massola Junior N.S."/>
            <person name="Baroncelli R."/>
        </authorList>
    </citation>
    <scope>NUCLEOTIDE SEQUENCE [LARGE SCALE GENOMIC DNA]</scope>
    <source>
        <strain evidence="6 7">LFN0009</strain>
    </source>
</reference>
<accession>A0A8H6JDD9</accession>
<evidence type="ECO:0000256" key="1">
    <source>
        <dbReference type="ARBA" id="ARBA00005863"/>
    </source>
</evidence>
<evidence type="ECO:0000256" key="3">
    <source>
        <dbReference type="SAM" id="MobiDB-lite"/>
    </source>
</evidence>
<keyword evidence="2" id="KW-0378">Hydrolase</keyword>
<feature type="transmembrane region" description="Helical" evidence="4">
    <location>
        <begin position="129"/>
        <end position="157"/>
    </location>
</feature>
<dbReference type="InterPro" id="IPR005645">
    <property type="entry name" value="FSH-like_dom"/>
</dbReference>
<dbReference type="GO" id="GO:0005737">
    <property type="term" value="C:cytoplasm"/>
    <property type="evidence" value="ECO:0007669"/>
    <property type="project" value="TreeGrafter"/>
</dbReference>
<dbReference type="Pfam" id="PF11374">
    <property type="entry name" value="DUF3176"/>
    <property type="match status" value="1"/>
</dbReference>
<feature type="compositionally biased region" description="Basic and acidic residues" evidence="3">
    <location>
        <begin position="1"/>
        <end position="10"/>
    </location>
</feature>
<evidence type="ECO:0000256" key="2">
    <source>
        <dbReference type="ARBA" id="ARBA00022801"/>
    </source>
</evidence>
<dbReference type="AlphaFoldDB" id="A0A8H6JDD9"/>
<dbReference type="GO" id="GO:0044550">
    <property type="term" value="P:secondary metabolite biosynthetic process"/>
    <property type="evidence" value="ECO:0007669"/>
    <property type="project" value="TreeGrafter"/>
</dbReference>
<evidence type="ECO:0000313" key="7">
    <source>
        <dbReference type="Proteomes" id="UP000652219"/>
    </source>
</evidence>
<dbReference type="SUPFAM" id="SSF53474">
    <property type="entry name" value="alpha/beta-Hydrolases"/>
    <property type="match status" value="1"/>
</dbReference>
<dbReference type="Pfam" id="PF03959">
    <property type="entry name" value="FSH1"/>
    <property type="match status" value="1"/>
</dbReference>
<dbReference type="InterPro" id="IPR021514">
    <property type="entry name" value="DUF3176"/>
</dbReference>
<feature type="transmembrane region" description="Helical" evidence="4">
    <location>
        <begin position="197"/>
        <end position="214"/>
    </location>
</feature>
<dbReference type="GO" id="GO:0005634">
    <property type="term" value="C:nucleus"/>
    <property type="evidence" value="ECO:0007669"/>
    <property type="project" value="TreeGrafter"/>
</dbReference>
<organism evidence="6 7">
    <name type="scientific">Colletotrichum sojae</name>
    <dbReference type="NCBI Taxonomy" id="2175907"/>
    <lineage>
        <taxon>Eukaryota</taxon>
        <taxon>Fungi</taxon>
        <taxon>Dikarya</taxon>
        <taxon>Ascomycota</taxon>
        <taxon>Pezizomycotina</taxon>
        <taxon>Sordariomycetes</taxon>
        <taxon>Hypocreomycetidae</taxon>
        <taxon>Glomerellales</taxon>
        <taxon>Glomerellaceae</taxon>
        <taxon>Colletotrichum</taxon>
        <taxon>Colletotrichum orchidearum species complex</taxon>
    </lineage>
</organism>
<dbReference type="PANTHER" id="PTHR48070">
    <property type="entry name" value="ESTERASE OVCA2"/>
    <property type="match status" value="1"/>
</dbReference>
<keyword evidence="4" id="KW-1133">Transmembrane helix</keyword>
<keyword evidence="4" id="KW-0472">Membrane</keyword>
<dbReference type="GO" id="GO:0016787">
    <property type="term" value="F:hydrolase activity"/>
    <property type="evidence" value="ECO:0007669"/>
    <property type="project" value="UniProtKB-KW"/>
</dbReference>
<dbReference type="Gene3D" id="3.40.50.1820">
    <property type="entry name" value="alpha/beta hydrolase"/>
    <property type="match status" value="1"/>
</dbReference>
<dbReference type="Proteomes" id="UP000652219">
    <property type="component" value="Unassembled WGS sequence"/>
</dbReference>
<feature type="domain" description="Serine hydrolase" evidence="5">
    <location>
        <begin position="476"/>
        <end position="670"/>
    </location>
</feature>
<feature type="compositionally biased region" description="Polar residues" evidence="3">
    <location>
        <begin position="49"/>
        <end position="71"/>
    </location>
</feature>
<name>A0A8H6JDD9_9PEZI</name>
<evidence type="ECO:0000256" key="4">
    <source>
        <dbReference type="SAM" id="Phobius"/>
    </source>
</evidence>
<evidence type="ECO:0000313" key="6">
    <source>
        <dbReference type="EMBL" id="KAF6810638.1"/>
    </source>
</evidence>